<proteinExistence type="inferred from homology"/>
<keyword evidence="6 7" id="KW-0472">Membrane</keyword>
<evidence type="ECO:0000256" key="7">
    <source>
        <dbReference type="RuleBase" id="RU363032"/>
    </source>
</evidence>
<dbReference type="PANTHER" id="PTHR30193">
    <property type="entry name" value="ABC TRANSPORTER PERMEASE PROTEIN"/>
    <property type="match status" value="1"/>
</dbReference>
<dbReference type="Gene3D" id="1.10.3720.10">
    <property type="entry name" value="MetI-like"/>
    <property type="match status" value="1"/>
</dbReference>
<comment type="subcellular location">
    <subcellularLocation>
        <location evidence="1 7">Cell membrane</location>
        <topology evidence="1 7">Multi-pass membrane protein</topology>
    </subcellularLocation>
</comment>
<reference evidence="9 10" key="1">
    <citation type="submission" date="2016-10" db="EMBL/GenBank/DDBJ databases">
        <authorList>
            <person name="de Groot N.N."/>
        </authorList>
    </citation>
    <scope>NUCLEOTIDE SEQUENCE [LARGE SCALE GENOMIC DNA]</scope>
    <source>
        <strain evidence="9 10">DSM 1283</strain>
    </source>
</reference>
<dbReference type="InterPro" id="IPR035906">
    <property type="entry name" value="MetI-like_sf"/>
</dbReference>
<accession>A0A1I5H3F1</accession>
<evidence type="ECO:0000256" key="1">
    <source>
        <dbReference type="ARBA" id="ARBA00004651"/>
    </source>
</evidence>
<name>A0A1I5H3F1_9FIRM</name>
<sequence length="300" mass="33608">MFGVKTKQISNAKYNNKEAFLFLLPWLIGVAAFTIWPMIQSLGLSFTDYSIYGNTKFIGLDNYKEMFFDDRMFKTSLVTTFLYVLMFVPVKTVAALLVAKLLNKKIKGMAIYRTIYYIPSIIGAGVAMAVTWKIVLSRDGFVNQLLSHIGLGPFDFLTSPDMALGTLAMMGAWQFGSAMVVFLAALKQVPKDLYEAADIDGANKVRQFFSVTLPMISSTILFNLIMGIINAFQVFTQVSVITNGGPADSTYVYMLHLYRTAFESHRMGYSSALAWILTLIILGVTLLIFGSSKRWVYYEN</sequence>
<feature type="transmembrane region" description="Helical" evidence="7">
    <location>
        <begin position="114"/>
        <end position="135"/>
    </location>
</feature>
<evidence type="ECO:0000256" key="4">
    <source>
        <dbReference type="ARBA" id="ARBA00022692"/>
    </source>
</evidence>
<keyword evidence="2 7" id="KW-0813">Transport</keyword>
<dbReference type="PROSITE" id="PS50928">
    <property type="entry name" value="ABC_TM1"/>
    <property type="match status" value="1"/>
</dbReference>
<comment type="similarity">
    <text evidence="7">Belongs to the binding-protein-dependent transport system permease family.</text>
</comment>
<protein>
    <submittedName>
        <fullName evidence="9">Carbohydrate ABC transporter membrane protein 1, CUT1 family</fullName>
    </submittedName>
</protein>
<dbReference type="GO" id="GO:0005886">
    <property type="term" value="C:plasma membrane"/>
    <property type="evidence" value="ECO:0007669"/>
    <property type="project" value="UniProtKB-SubCell"/>
</dbReference>
<dbReference type="EMBL" id="FOWD01000025">
    <property type="protein sequence ID" value="SFO42782.1"/>
    <property type="molecule type" value="Genomic_DNA"/>
</dbReference>
<keyword evidence="4 7" id="KW-0812">Transmembrane</keyword>
<keyword evidence="10" id="KW-1185">Reference proteome</keyword>
<dbReference type="STRING" id="1527.SAMN04489757_12534"/>
<dbReference type="InterPro" id="IPR051393">
    <property type="entry name" value="ABC_transporter_permease"/>
</dbReference>
<dbReference type="PANTHER" id="PTHR30193:SF1">
    <property type="entry name" value="ABC TRANSPORTER PERMEASE PROTEIN YESP-RELATED"/>
    <property type="match status" value="1"/>
</dbReference>
<evidence type="ECO:0000256" key="2">
    <source>
        <dbReference type="ARBA" id="ARBA00022448"/>
    </source>
</evidence>
<feature type="transmembrane region" description="Helical" evidence="7">
    <location>
        <begin position="272"/>
        <end position="290"/>
    </location>
</feature>
<feature type="domain" description="ABC transmembrane type-1" evidence="8">
    <location>
        <begin position="73"/>
        <end position="288"/>
    </location>
</feature>
<dbReference type="AlphaFoldDB" id="A0A1I5H3F1"/>
<dbReference type="Pfam" id="PF00528">
    <property type="entry name" value="BPD_transp_1"/>
    <property type="match status" value="1"/>
</dbReference>
<keyword evidence="5 7" id="KW-1133">Transmembrane helix</keyword>
<gene>
    <name evidence="9" type="ORF">SAMN04489757_12534</name>
</gene>
<dbReference type="GO" id="GO:0055085">
    <property type="term" value="P:transmembrane transport"/>
    <property type="evidence" value="ECO:0007669"/>
    <property type="project" value="InterPro"/>
</dbReference>
<evidence type="ECO:0000256" key="6">
    <source>
        <dbReference type="ARBA" id="ARBA00023136"/>
    </source>
</evidence>
<feature type="transmembrane region" description="Helical" evidence="7">
    <location>
        <begin position="207"/>
        <end position="229"/>
    </location>
</feature>
<evidence type="ECO:0000313" key="10">
    <source>
        <dbReference type="Proteomes" id="UP000198806"/>
    </source>
</evidence>
<feature type="transmembrane region" description="Helical" evidence="7">
    <location>
        <begin position="20"/>
        <end position="39"/>
    </location>
</feature>
<keyword evidence="3" id="KW-1003">Cell membrane</keyword>
<feature type="transmembrane region" description="Helical" evidence="7">
    <location>
        <begin position="81"/>
        <end position="102"/>
    </location>
</feature>
<organism evidence="9 10">
    <name type="scientific">Anaerocolumna aminovalerica</name>
    <dbReference type="NCBI Taxonomy" id="1527"/>
    <lineage>
        <taxon>Bacteria</taxon>
        <taxon>Bacillati</taxon>
        <taxon>Bacillota</taxon>
        <taxon>Clostridia</taxon>
        <taxon>Lachnospirales</taxon>
        <taxon>Lachnospiraceae</taxon>
        <taxon>Anaerocolumna</taxon>
    </lineage>
</organism>
<evidence type="ECO:0000313" key="9">
    <source>
        <dbReference type="EMBL" id="SFO42782.1"/>
    </source>
</evidence>
<dbReference type="Proteomes" id="UP000198806">
    <property type="component" value="Unassembled WGS sequence"/>
</dbReference>
<feature type="transmembrane region" description="Helical" evidence="7">
    <location>
        <begin position="162"/>
        <end position="186"/>
    </location>
</feature>
<dbReference type="CDD" id="cd06261">
    <property type="entry name" value="TM_PBP2"/>
    <property type="match status" value="1"/>
</dbReference>
<evidence type="ECO:0000256" key="3">
    <source>
        <dbReference type="ARBA" id="ARBA00022475"/>
    </source>
</evidence>
<dbReference type="SUPFAM" id="SSF160964">
    <property type="entry name" value="MalF N-terminal region-like"/>
    <property type="match status" value="1"/>
</dbReference>
<evidence type="ECO:0000256" key="5">
    <source>
        <dbReference type="ARBA" id="ARBA00022989"/>
    </source>
</evidence>
<evidence type="ECO:0000259" key="8">
    <source>
        <dbReference type="PROSITE" id="PS50928"/>
    </source>
</evidence>
<dbReference type="SUPFAM" id="SSF161098">
    <property type="entry name" value="MetI-like"/>
    <property type="match status" value="1"/>
</dbReference>
<dbReference type="InterPro" id="IPR000515">
    <property type="entry name" value="MetI-like"/>
</dbReference>
<dbReference type="RefSeq" id="WP_242960998.1">
    <property type="nucleotide sequence ID" value="NZ_BAABFM010000082.1"/>
</dbReference>